<evidence type="ECO:0000313" key="4">
    <source>
        <dbReference type="Proteomes" id="UP000678513"/>
    </source>
</evidence>
<proteinExistence type="predicted"/>
<sequence>MSMPHDPNNPNQQFGPGQSVGGSGQPPQPPQNPPGHYSSPAGPQQGGPQFASPAQGQQPQAGYQGMPPRPGAQGPQGAQGQQQMYAAGYSQQGYGQPAPQKKPKTGLWIGLGAVAVVLVAALVLVFSGVFGNKTAESGAGGDSSAQLPADPKEAAKTVVQNYLTALSEGRADDAKALLGSSSALDGALLTADVLKDSLSRAPITNIQVNEPTGSDPTFRVPVSYTIGDSTATEDFKVDAASKKIETQLPKLRISQGSKADLTVNGTAVKSDEVTVFPGSYQVASGNKYLELKGETQALVKNSLESNYVSVEFTPSQAGIDLFREKVLPEAKACLASANLDPGCNMALSESLSDGTTLTDGTIKRTQDSEASATMENVTPKVGSSVPTILSSNEFGNFKISATCTKGGRTGECNVLGFGSKGTRWPKASINVADADPKVTWENS</sequence>
<accession>A0ABX7Y6T0</accession>
<organism evidence="3 4">
    <name type="scientific">Arachnia rubra</name>
    <dbReference type="NCBI Taxonomy" id="1547448"/>
    <lineage>
        <taxon>Bacteria</taxon>
        <taxon>Bacillati</taxon>
        <taxon>Actinomycetota</taxon>
        <taxon>Actinomycetes</taxon>
        <taxon>Propionibacteriales</taxon>
        <taxon>Propionibacteriaceae</taxon>
        <taxon>Arachnia</taxon>
    </lineage>
</organism>
<keyword evidence="2" id="KW-0472">Membrane</keyword>
<dbReference type="RefSeq" id="WP_212325648.1">
    <property type="nucleotide sequence ID" value="NZ_AP024463.1"/>
</dbReference>
<feature type="compositionally biased region" description="Low complexity" evidence="1">
    <location>
        <begin position="40"/>
        <end position="83"/>
    </location>
</feature>
<dbReference type="EMBL" id="CP072384">
    <property type="protein sequence ID" value="QUC08917.1"/>
    <property type="molecule type" value="Genomic_DNA"/>
</dbReference>
<evidence type="ECO:0000313" key="3">
    <source>
        <dbReference type="EMBL" id="QUC08917.1"/>
    </source>
</evidence>
<feature type="region of interest" description="Disordered" evidence="1">
    <location>
        <begin position="1"/>
        <end position="83"/>
    </location>
</feature>
<reference evidence="3 4" key="1">
    <citation type="submission" date="2021-03" db="EMBL/GenBank/DDBJ databases">
        <title>Human Oral Microbial Genomes.</title>
        <authorList>
            <person name="Johnston C.D."/>
            <person name="Chen T."/>
            <person name="Dewhirst F.E."/>
        </authorList>
    </citation>
    <scope>NUCLEOTIDE SEQUENCE [LARGE SCALE GENOMIC DNA]</scope>
    <source>
        <strain evidence="3 4">DSMZ 100122</strain>
    </source>
</reference>
<evidence type="ECO:0000256" key="1">
    <source>
        <dbReference type="SAM" id="MobiDB-lite"/>
    </source>
</evidence>
<dbReference type="Proteomes" id="UP000678513">
    <property type="component" value="Chromosome"/>
</dbReference>
<keyword evidence="2" id="KW-0812">Transmembrane</keyword>
<feature type="transmembrane region" description="Helical" evidence="2">
    <location>
        <begin position="107"/>
        <end position="130"/>
    </location>
</feature>
<name>A0ABX7Y6T0_9ACTN</name>
<gene>
    <name evidence="3" type="ORF">J5A65_04070</name>
</gene>
<protein>
    <submittedName>
        <fullName evidence="3">Uncharacterized protein</fullName>
    </submittedName>
</protein>
<keyword evidence="4" id="KW-1185">Reference proteome</keyword>
<keyword evidence="2" id="KW-1133">Transmembrane helix</keyword>
<evidence type="ECO:0000256" key="2">
    <source>
        <dbReference type="SAM" id="Phobius"/>
    </source>
</evidence>